<sequence length="713" mass="83759">MVLKWLERQHDINLNYQQIEVVNHFSGPALVLAVAGAGKTTCICTRTANLVLEKKVDPTRIGTLTFSKASAIDMKNRFSKLFAPLIPAVKKVHFSTIHSFCYQILKHHSIQTQCSFHLIEGSSRLNHKNILLRKVYHYHYNDFMSEDTLEEIDRLIGYAKNHLMTKKEIEKLDTNIEKFSLIYDTYEKYKAKNHLLDFNDLLTKTYILLLKNRKYREFFSRRFDFWQLDEFQDVSPVQWEIIKLVLNNDKNILCVGDDDQTIYSFRGSSPSIMLGFGEHFSKSKKYYIEENFRCGSEIIRISKGFIQNNHHRYHKNIFTRNEKREVPEIVVYRNEKEQVEKTIHLISNRLKENKDCSIGILYRKNVSALPMIHRLLALEIPFSVRDQATKVFRHWIVKDILDIIDYAYNPHQEDLLKRIYYRICGYIKKEQLEQVLNTRSPNRHIIKSILTESDIEEYQVLKLNKLASSLEELKTKKGRNILTHILQSIGYEEFLKRNGSLSITSSDHIISVLYQLIEKIEEPLEWRNYLNEIEGEISKLKAAKDHQNITLSTIHSAKGLEYDYVFIIDVTENIIPSLKAEAQISEKSIIDQIEEERRLFYVAMTRARKKVTMSTSSKIINKEQKESFFLDEIKCQIPYANSLLKAIKKHYDDKVTEREISLDTGSVVFHHQFGEGVVLHKKNDFVVVKFGIEEKKISMKYAGKVLKKKKRER</sequence>
<keyword evidence="5 11" id="KW-0067">ATP-binding</keyword>
<dbReference type="CDD" id="cd18807">
    <property type="entry name" value="SF1_C_UvrD"/>
    <property type="match status" value="1"/>
</dbReference>
<keyword evidence="2 11" id="KW-0547">Nucleotide-binding</keyword>
<dbReference type="GO" id="GO:0003677">
    <property type="term" value="F:DNA binding"/>
    <property type="evidence" value="ECO:0007669"/>
    <property type="project" value="UniProtKB-KW"/>
</dbReference>
<dbReference type="PROSITE" id="PS51198">
    <property type="entry name" value="UVRD_HELICASE_ATP_BIND"/>
    <property type="match status" value="1"/>
</dbReference>
<dbReference type="RefSeq" id="WP_093312985.1">
    <property type="nucleotide sequence ID" value="NZ_FNPV01000005.1"/>
</dbReference>
<protein>
    <recommendedName>
        <fullName evidence="9">DNA 3'-5' helicase</fullName>
        <ecNumber evidence="9">5.6.2.4</ecNumber>
    </recommendedName>
</protein>
<dbReference type="EMBL" id="FNPV01000005">
    <property type="protein sequence ID" value="SDY85336.1"/>
    <property type="molecule type" value="Genomic_DNA"/>
</dbReference>
<proteinExistence type="inferred from homology"/>
<keyword evidence="6" id="KW-0238">DNA-binding</keyword>
<evidence type="ECO:0000256" key="5">
    <source>
        <dbReference type="ARBA" id="ARBA00022840"/>
    </source>
</evidence>
<dbReference type="Pfam" id="PF00580">
    <property type="entry name" value="UvrD-helicase"/>
    <property type="match status" value="1"/>
</dbReference>
<dbReference type="GO" id="GO:0005524">
    <property type="term" value="F:ATP binding"/>
    <property type="evidence" value="ECO:0007669"/>
    <property type="project" value="UniProtKB-UniRule"/>
</dbReference>
<evidence type="ECO:0000256" key="7">
    <source>
        <dbReference type="ARBA" id="ARBA00023235"/>
    </source>
</evidence>
<dbReference type="PANTHER" id="PTHR11070:SF2">
    <property type="entry name" value="ATP-DEPENDENT DNA HELICASE SRS2"/>
    <property type="match status" value="1"/>
</dbReference>
<dbReference type="InterPro" id="IPR000212">
    <property type="entry name" value="DNA_helicase_UvrD/REP"/>
</dbReference>
<evidence type="ECO:0000256" key="1">
    <source>
        <dbReference type="ARBA" id="ARBA00009922"/>
    </source>
</evidence>
<feature type="binding site" evidence="11">
    <location>
        <begin position="33"/>
        <end position="40"/>
    </location>
    <ligand>
        <name>ATP</name>
        <dbReference type="ChEBI" id="CHEBI:30616"/>
    </ligand>
</feature>
<dbReference type="InterPro" id="IPR013986">
    <property type="entry name" value="DExx_box_DNA_helicase_dom_sf"/>
</dbReference>
<dbReference type="EC" id="5.6.2.4" evidence="9"/>
<keyword evidence="15" id="KW-1185">Reference proteome</keyword>
<comment type="catalytic activity">
    <reaction evidence="10">
        <text>ATP + H2O = ADP + phosphate + H(+)</text>
        <dbReference type="Rhea" id="RHEA:13065"/>
        <dbReference type="ChEBI" id="CHEBI:15377"/>
        <dbReference type="ChEBI" id="CHEBI:15378"/>
        <dbReference type="ChEBI" id="CHEBI:30616"/>
        <dbReference type="ChEBI" id="CHEBI:43474"/>
        <dbReference type="ChEBI" id="CHEBI:456216"/>
        <dbReference type="EC" id="5.6.2.4"/>
    </reaction>
</comment>
<dbReference type="PANTHER" id="PTHR11070">
    <property type="entry name" value="UVRD / RECB / PCRA DNA HELICASE FAMILY MEMBER"/>
    <property type="match status" value="1"/>
</dbReference>
<gene>
    <name evidence="14" type="ORF">SAMN05192546_10514</name>
</gene>
<dbReference type="Proteomes" id="UP000199230">
    <property type="component" value="Unassembled WGS sequence"/>
</dbReference>
<dbReference type="PROSITE" id="PS51217">
    <property type="entry name" value="UVRD_HELICASE_CTER"/>
    <property type="match status" value="1"/>
</dbReference>
<keyword evidence="4 11" id="KW-0347">Helicase</keyword>
<name>A0A1H3N908_9FIRM</name>
<dbReference type="GO" id="GO:0033202">
    <property type="term" value="C:DNA helicase complex"/>
    <property type="evidence" value="ECO:0007669"/>
    <property type="project" value="TreeGrafter"/>
</dbReference>
<evidence type="ECO:0000256" key="4">
    <source>
        <dbReference type="ARBA" id="ARBA00022806"/>
    </source>
</evidence>
<dbReference type="GO" id="GO:0016887">
    <property type="term" value="F:ATP hydrolysis activity"/>
    <property type="evidence" value="ECO:0007669"/>
    <property type="project" value="RHEA"/>
</dbReference>
<evidence type="ECO:0000313" key="15">
    <source>
        <dbReference type="Proteomes" id="UP000199230"/>
    </source>
</evidence>
<feature type="domain" description="UvrD-like helicase C-terminal" evidence="13">
    <location>
        <begin position="296"/>
        <end position="559"/>
    </location>
</feature>
<dbReference type="CDD" id="cd17932">
    <property type="entry name" value="DEXQc_UvrD"/>
    <property type="match status" value="1"/>
</dbReference>
<dbReference type="Gene3D" id="1.10.10.160">
    <property type="match status" value="1"/>
</dbReference>
<evidence type="ECO:0000259" key="12">
    <source>
        <dbReference type="PROSITE" id="PS51198"/>
    </source>
</evidence>
<evidence type="ECO:0000256" key="6">
    <source>
        <dbReference type="ARBA" id="ARBA00023125"/>
    </source>
</evidence>
<dbReference type="Gene3D" id="1.10.486.10">
    <property type="entry name" value="PCRA, domain 4"/>
    <property type="match status" value="1"/>
</dbReference>
<dbReference type="OrthoDB" id="9810135at2"/>
<dbReference type="InterPro" id="IPR014016">
    <property type="entry name" value="UvrD-like_ATP-bd"/>
</dbReference>
<evidence type="ECO:0000256" key="3">
    <source>
        <dbReference type="ARBA" id="ARBA00022801"/>
    </source>
</evidence>
<dbReference type="Pfam" id="PF13361">
    <property type="entry name" value="UvrD_C"/>
    <property type="match status" value="1"/>
</dbReference>
<evidence type="ECO:0000256" key="9">
    <source>
        <dbReference type="ARBA" id="ARBA00034808"/>
    </source>
</evidence>
<dbReference type="GO" id="GO:0000725">
    <property type="term" value="P:recombinational repair"/>
    <property type="evidence" value="ECO:0007669"/>
    <property type="project" value="TreeGrafter"/>
</dbReference>
<evidence type="ECO:0000313" key="14">
    <source>
        <dbReference type="EMBL" id="SDY85336.1"/>
    </source>
</evidence>
<evidence type="ECO:0000256" key="11">
    <source>
        <dbReference type="PROSITE-ProRule" id="PRU00560"/>
    </source>
</evidence>
<organism evidence="14 15">
    <name type="scientific">Tindallia californiensis</name>
    <dbReference type="NCBI Taxonomy" id="159292"/>
    <lineage>
        <taxon>Bacteria</taxon>
        <taxon>Bacillati</taxon>
        <taxon>Bacillota</taxon>
        <taxon>Clostridia</taxon>
        <taxon>Peptostreptococcales</taxon>
        <taxon>Tindalliaceae</taxon>
        <taxon>Tindallia</taxon>
    </lineage>
</organism>
<dbReference type="STRING" id="159292.SAMN05192546_10514"/>
<keyword evidence="7" id="KW-0413">Isomerase</keyword>
<evidence type="ECO:0000256" key="2">
    <source>
        <dbReference type="ARBA" id="ARBA00022741"/>
    </source>
</evidence>
<dbReference type="SUPFAM" id="SSF52540">
    <property type="entry name" value="P-loop containing nucleoside triphosphate hydrolases"/>
    <property type="match status" value="1"/>
</dbReference>
<reference evidence="14 15" key="1">
    <citation type="submission" date="2016-10" db="EMBL/GenBank/DDBJ databases">
        <authorList>
            <person name="de Groot N.N."/>
        </authorList>
    </citation>
    <scope>NUCLEOTIDE SEQUENCE [LARGE SCALE GENOMIC DNA]</scope>
    <source>
        <strain evidence="14 15">APO</strain>
    </source>
</reference>
<feature type="domain" description="UvrD-like helicase ATP-binding" evidence="12">
    <location>
        <begin position="12"/>
        <end position="295"/>
    </location>
</feature>
<evidence type="ECO:0000256" key="10">
    <source>
        <dbReference type="ARBA" id="ARBA00048988"/>
    </source>
</evidence>
<keyword evidence="3 11" id="KW-0378">Hydrolase</keyword>
<comment type="catalytic activity">
    <reaction evidence="8">
        <text>Couples ATP hydrolysis with the unwinding of duplex DNA by translocating in the 3'-5' direction.</text>
        <dbReference type="EC" id="5.6.2.4"/>
    </reaction>
</comment>
<dbReference type="Gene3D" id="3.40.50.300">
    <property type="entry name" value="P-loop containing nucleotide triphosphate hydrolases"/>
    <property type="match status" value="2"/>
</dbReference>
<comment type="similarity">
    <text evidence="1">Belongs to the helicase family. UvrD subfamily.</text>
</comment>
<dbReference type="GO" id="GO:0043138">
    <property type="term" value="F:3'-5' DNA helicase activity"/>
    <property type="evidence" value="ECO:0007669"/>
    <property type="project" value="UniProtKB-EC"/>
</dbReference>
<evidence type="ECO:0000256" key="8">
    <source>
        <dbReference type="ARBA" id="ARBA00034617"/>
    </source>
</evidence>
<evidence type="ECO:0000259" key="13">
    <source>
        <dbReference type="PROSITE" id="PS51217"/>
    </source>
</evidence>
<accession>A0A1H3N908</accession>
<dbReference type="InterPro" id="IPR014017">
    <property type="entry name" value="DNA_helicase_UvrD-like_C"/>
</dbReference>
<dbReference type="AlphaFoldDB" id="A0A1H3N908"/>
<dbReference type="InterPro" id="IPR027417">
    <property type="entry name" value="P-loop_NTPase"/>
</dbReference>
<dbReference type="GO" id="GO:0005829">
    <property type="term" value="C:cytosol"/>
    <property type="evidence" value="ECO:0007669"/>
    <property type="project" value="TreeGrafter"/>
</dbReference>